<evidence type="ECO:0000259" key="2">
    <source>
        <dbReference type="PROSITE" id="PS50531"/>
    </source>
</evidence>
<dbReference type="InterPro" id="IPR017894">
    <property type="entry name" value="HTH_IS21_transposase_type"/>
</dbReference>
<dbReference type="RefSeq" id="WP_345509466.1">
    <property type="nucleotide sequence ID" value="NZ_JBHMCG010000121.1"/>
</dbReference>
<comment type="caution">
    <text evidence="3">The sequence shown here is derived from an EMBL/GenBank/DDBJ whole genome shotgun (WGS) entry which is preliminary data.</text>
</comment>
<dbReference type="InterPro" id="IPR002560">
    <property type="entry name" value="Transposase_DDE"/>
</dbReference>
<name>A0ABV5RE73_9ACTN</name>
<reference evidence="3 4" key="1">
    <citation type="submission" date="2024-09" db="EMBL/GenBank/DDBJ databases">
        <authorList>
            <person name="Sun Q."/>
            <person name="Mori K."/>
        </authorList>
    </citation>
    <scope>NUCLEOTIDE SEQUENCE [LARGE SCALE GENOMIC DNA]</scope>
    <source>
        <strain evidence="3 4">JCM 3331</strain>
    </source>
</reference>
<sequence>MKEVLLRLETLLFPSIADVAVLSVDVNIAMARVDARCTAAGASCPGCGTWSDRVHGSYLRFPADVPSAGRSVVLQLRVRRFTCQNAECGRRTFVEQIPGLTRRHSQRTERLRSTLAAIGLALAGRAGARLAHVFGVFVSRSTVLRLVDALPDPELPAPRVVGVDEYATRKGRHYGTVLVDVETRRPVDLLPDREASSLATWLAQRPGIEVVCRDRAPFFAEGATTGAPQAIQVADRWHLWHNLSEAAERSVAQHRRCLRVLVPEAPETDSQPALTEGTSGSPWPTGHRFADRTRARHATVHALVEAGHSRRAIQRQLGMTYRTVQRYADAATPEELFTGQWQSRASVLDEYKTYLDGRWSEGFTTAWKLWEEIVPLGYKGSYQRVRAYLRQKRISPRPVMARPPSPRAVAGWILRRPETLTETEQLHLKTVRAHCPELDALTRHVRSFATMLTARQGERLPEWLDAVRQDDLPSLHTLAAGIDRDRDAVIAGLTLPWSSGVVEGHVNRIKMLKRQMFGRAGFRSRCHTDHGVCRSNESLDRVIAGAAGHESRA</sequence>
<protein>
    <submittedName>
        <fullName evidence="3">ISL3 family transposase</fullName>
    </submittedName>
</protein>
<organism evidence="3 4">
    <name type="scientific">Streptomyces yanii</name>
    <dbReference type="NCBI Taxonomy" id="78510"/>
    <lineage>
        <taxon>Bacteria</taxon>
        <taxon>Bacillati</taxon>
        <taxon>Actinomycetota</taxon>
        <taxon>Actinomycetes</taxon>
        <taxon>Kitasatosporales</taxon>
        <taxon>Streptomycetaceae</taxon>
        <taxon>Streptomyces</taxon>
    </lineage>
</organism>
<gene>
    <name evidence="3" type="ORF">ACFFTL_28740</name>
</gene>
<dbReference type="InterPro" id="IPR029261">
    <property type="entry name" value="Transposase_Znf"/>
</dbReference>
<accession>A0ABV5RE73</accession>
<dbReference type="Pfam" id="PF14690">
    <property type="entry name" value="Zn_ribbon_ISL3"/>
    <property type="match status" value="1"/>
</dbReference>
<dbReference type="InterPro" id="IPR047951">
    <property type="entry name" value="Transpos_ISL3"/>
</dbReference>
<evidence type="ECO:0000256" key="1">
    <source>
        <dbReference type="SAM" id="MobiDB-lite"/>
    </source>
</evidence>
<dbReference type="PANTHER" id="PTHR33498:SF1">
    <property type="entry name" value="TRANSPOSASE FOR INSERTION SEQUENCE ELEMENT IS1557"/>
    <property type="match status" value="1"/>
</dbReference>
<dbReference type="Proteomes" id="UP001589710">
    <property type="component" value="Unassembled WGS sequence"/>
</dbReference>
<dbReference type="EMBL" id="JBHMCG010000121">
    <property type="protein sequence ID" value="MFB9576165.1"/>
    <property type="molecule type" value="Genomic_DNA"/>
</dbReference>
<feature type="domain" description="HTH IS21-type" evidence="2">
    <location>
        <begin position="295"/>
        <end position="359"/>
    </location>
</feature>
<feature type="compositionally biased region" description="Polar residues" evidence="1">
    <location>
        <begin position="268"/>
        <end position="282"/>
    </location>
</feature>
<feature type="region of interest" description="Disordered" evidence="1">
    <location>
        <begin position="267"/>
        <end position="287"/>
    </location>
</feature>
<evidence type="ECO:0000313" key="3">
    <source>
        <dbReference type="EMBL" id="MFB9576165.1"/>
    </source>
</evidence>
<keyword evidence="4" id="KW-1185">Reference proteome</keyword>
<dbReference type="PROSITE" id="PS50531">
    <property type="entry name" value="HTH_IS21"/>
    <property type="match status" value="1"/>
</dbReference>
<evidence type="ECO:0000313" key="4">
    <source>
        <dbReference type="Proteomes" id="UP001589710"/>
    </source>
</evidence>
<dbReference type="NCBIfam" id="NF033550">
    <property type="entry name" value="transpos_ISL3"/>
    <property type="match status" value="1"/>
</dbReference>
<dbReference type="Pfam" id="PF01610">
    <property type="entry name" value="DDE_Tnp_ISL3"/>
    <property type="match status" value="2"/>
</dbReference>
<proteinExistence type="predicted"/>
<dbReference type="PANTHER" id="PTHR33498">
    <property type="entry name" value="TRANSPOSASE FOR INSERTION SEQUENCE ELEMENT IS1557"/>
    <property type="match status" value="1"/>
</dbReference>